<dbReference type="InterPro" id="IPR001867">
    <property type="entry name" value="OmpR/PhoB-type_DNA-bd"/>
</dbReference>
<feature type="domain" description="OmpR/PhoB-type" evidence="4">
    <location>
        <begin position="7"/>
        <end position="103"/>
    </location>
</feature>
<dbReference type="AlphaFoldDB" id="B2VID6"/>
<gene>
    <name evidence="5" type="ordered locus">ETA_19160</name>
</gene>
<dbReference type="KEGG" id="eta:ETA_19160"/>
<keyword evidence="1 2" id="KW-0238">DNA-binding</keyword>
<dbReference type="GO" id="GO:0003677">
    <property type="term" value="F:DNA binding"/>
    <property type="evidence" value="ECO:0007669"/>
    <property type="project" value="UniProtKB-UniRule"/>
</dbReference>
<keyword evidence="3" id="KW-1133">Transmembrane helix</keyword>
<dbReference type="InterPro" id="IPR036388">
    <property type="entry name" value="WH-like_DNA-bd_sf"/>
</dbReference>
<feature type="DNA-binding region" description="OmpR/PhoB-type" evidence="2">
    <location>
        <begin position="7"/>
        <end position="103"/>
    </location>
</feature>
<keyword evidence="3" id="KW-0472">Membrane</keyword>
<sequence>MENFMDDSKIYFLDFIFNPKTRTLQKNDIKVQLRKKQADVLNLLCTKYPEPVSREDFLAGVWNGGYVTTQSIAQVIRSLRLDLDDTNKKIIVTIPKLGYRFTVRPLYEDSTADNKENEDNCLKRGEYPHMVFNKSAEKGVTQELCDHTEKKNNILRMRKMSAKNATLVKKLFYSTALIAASLLLILLVKGGV</sequence>
<accession>B2VID6</accession>
<evidence type="ECO:0000313" key="5">
    <source>
        <dbReference type="EMBL" id="CAO96962.1"/>
    </source>
</evidence>
<dbReference type="CDD" id="cd00383">
    <property type="entry name" value="trans_reg_C"/>
    <property type="match status" value="1"/>
</dbReference>
<organism evidence="5 6">
    <name type="scientific">Erwinia tasmaniensis (strain DSM 17950 / CFBP 7177 / CIP 109463 / NCPPB 4357 / Et1/99)</name>
    <dbReference type="NCBI Taxonomy" id="465817"/>
    <lineage>
        <taxon>Bacteria</taxon>
        <taxon>Pseudomonadati</taxon>
        <taxon>Pseudomonadota</taxon>
        <taxon>Gammaproteobacteria</taxon>
        <taxon>Enterobacterales</taxon>
        <taxon>Erwiniaceae</taxon>
        <taxon>Erwinia</taxon>
    </lineage>
</organism>
<dbReference type="STRING" id="465817.ETA_19160"/>
<evidence type="ECO:0000259" key="4">
    <source>
        <dbReference type="PROSITE" id="PS51755"/>
    </source>
</evidence>
<name>B2VID6_ERWT9</name>
<dbReference type="GO" id="GO:0006355">
    <property type="term" value="P:regulation of DNA-templated transcription"/>
    <property type="evidence" value="ECO:0007669"/>
    <property type="project" value="InterPro"/>
</dbReference>
<dbReference type="SUPFAM" id="SSF46894">
    <property type="entry name" value="C-terminal effector domain of the bipartite response regulators"/>
    <property type="match status" value="1"/>
</dbReference>
<feature type="transmembrane region" description="Helical" evidence="3">
    <location>
        <begin position="167"/>
        <end position="188"/>
    </location>
</feature>
<evidence type="ECO:0000256" key="1">
    <source>
        <dbReference type="ARBA" id="ARBA00023125"/>
    </source>
</evidence>
<evidence type="ECO:0000256" key="2">
    <source>
        <dbReference type="PROSITE-ProRule" id="PRU01091"/>
    </source>
</evidence>
<proteinExistence type="predicted"/>
<dbReference type="PROSITE" id="PS51755">
    <property type="entry name" value="OMPR_PHOB"/>
    <property type="match status" value="1"/>
</dbReference>
<evidence type="ECO:0000313" key="6">
    <source>
        <dbReference type="Proteomes" id="UP000001726"/>
    </source>
</evidence>
<dbReference type="EMBL" id="CU468135">
    <property type="protein sequence ID" value="CAO96962.1"/>
    <property type="molecule type" value="Genomic_DNA"/>
</dbReference>
<reference evidence="5 6" key="1">
    <citation type="journal article" date="2008" name="Environ. Microbiol.">
        <title>The genome of Erwinia tasmaniensis strain Et1/99, a non-pathogenic bacterium in the genus Erwinia.</title>
        <authorList>
            <person name="Kube M."/>
            <person name="Migdoll A.M."/>
            <person name="Mueller I."/>
            <person name="Kuhl H."/>
            <person name="Beck A."/>
            <person name="Reinhardt R."/>
            <person name="Geider K."/>
        </authorList>
    </citation>
    <scope>NUCLEOTIDE SEQUENCE [LARGE SCALE GENOMIC DNA]</scope>
    <source>
        <strain evidence="6">DSM 17950 / CFBP 7177 / CIP 109463 / NCPPB 4357 / Et1/99</strain>
    </source>
</reference>
<keyword evidence="6" id="KW-1185">Reference proteome</keyword>
<dbReference type="Proteomes" id="UP000001726">
    <property type="component" value="Chromosome"/>
</dbReference>
<dbReference type="Gene3D" id="1.10.10.10">
    <property type="entry name" value="Winged helix-like DNA-binding domain superfamily/Winged helix DNA-binding domain"/>
    <property type="match status" value="1"/>
</dbReference>
<dbReference type="InterPro" id="IPR016032">
    <property type="entry name" value="Sig_transdc_resp-reg_C-effctor"/>
</dbReference>
<dbReference type="HOGENOM" id="CLU_111301_0_0_6"/>
<keyword evidence="3" id="KW-0812">Transmembrane</keyword>
<dbReference type="SMART" id="SM00862">
    <property type="entry name" value="Trans_reg_C"/>
    <property type="match status" value="1"/>
</dbReference>
<dbReference type="eggNOG" id="COG3710">
    <property type="taxonomic scope" value="Bacteria"/>
</dbReference>
<dbReference type="Pfam" id="PF00486">
    <property type="entry name" value="Trans_reg_C"/>
    <property type="match status" value="1"/>
</dbReference>
<evidence type="ECO:0000256" key="3">
    <source>
        <dbReference type="SAM" id="Phobius"/>
    </source>
</evidence>
<dbReference type="GO" id="GO:0000160">
    <property type="term" value="P:phosphorelay signal transduction system"/>
    <property type="evidence" value="ECO:0007669"/>
    <property type="project" value="InterPro"/>
</dbReference>
<protein>
    <recommendedName>
        <fullName evidence="4">OmpR/PhoB-type domain-containing protein</fullName>
    </recommendedName>
</protein>